<gene>
    <name evidence="2" type="ORF">MUN86_30845</name>
</gene>
<sequence length="193" mass="20816">MTGKVTDKVTGAALPYASIQLVGSSRGTTTNQAGEFVFRIPAPAASQSLVFSYLGYQSVTVAWSPSGPPQVTIALEPEAIRLPQVVVQPVTALDLVARCLEKVPQNYAAVPYQAEGFQREVVRANQNVIQLWEAAFRTTGRPQAQTTAVLEGRYLEDKRAKAPLWNPARGAFTPSGGRPFPASMPPTRTGFWA</sequence>
<dbReference type="Proteomes" id="UP000830401">
    <property type="component" value="Plasmid unnamed9"/>
</dbReference>
<reference evidence="2" key="1">
    <citation type="submission" date="2022-04" db="EMBL/GenBank/DDBJ databases">
        <title>Hymenobacter sp. isolated from the air.</title>
        <authorList>
            <person name="Won M."/>
            <person name="Lee C.-M."/>
            <person name="Woen H.-Y."/>
            <person name="Kwon S.-W."/>
        </authorList>
    </citation>
    <scope>NUCLEOTIDE SEQUENCE</scope>
    <source>
        <strain evidence="2">5420S-77</strain>
        <plasmid evidence="2">unnamed9</plasmid>
    </source>
</reference>
<protein>
    <submittedName>
        <fullName evidence="2">Carboxypeptidase-like regulatory domain-containing protein</fullName>
    </submittedName>
</protein>
<organism evidence="2 3">
    <name type="scientific">Hymenobacter volaticus</name>
    <dbReference type="NCBI Taxonomy" id="2932254"/>
    <lineage>
        <taxon>Bacteria</taxon>
        <taxon>Pseudomonadati</taxon>
        <taxon>Bacteroidota</taxon>
        <taxon>Cytophagia</taxon>
        <taxon>Cytophagales</taxon>
        <taxon>Hymenobacteraceae</taxon>
        <taxon>Hymenobacter</taxon>
    </lineage>
</organism>
<feature type="region of interest" description="Disordered" evidence="1">
    <location>
        <begin position="166"/>
        <end position="193"/>
    </location>
</feature>
<accession>A0ABY4GGA7</accession>
<dbReference type="EMBL" id="CP095070">
    <property type="protein sequence ID" value="UOQ69902.1"/>
    <property type="molecule type" value="Genomic_DNA"/>
</dbReference>
<keyword evidence="2" id="KW-0614">Plasmid</keyword>
<evidence type="ECO:0000313" key="3">
    <source>
        <dbReference type="Proteomes" id="UP000830401"/>
    </source>
</evidence>
<dbReference type="SUPFAM" id="SSF49464">
    <property type="entry name" value="Carboxypeptidase regulatory domain-like"/>
    <property type="match status" value="1"/>
</dbReference>
<geneLocation type="plasmid" evidence="2 3">
    <name>unnamed9</name>
</geneLocation>
<dbReference type="Pfam" id="PF13715">
    <property type="entry name" value="CarbopepD_reg_2"/>
    <property type="match status" value="1"/>
</dbReference>
<evidence type="ECO:0000256" key="1">
    <source>
        <dbReference type="SAM" id="MobiDB-lite"/>
    </source>
</evidence>
<keyword evidence="3" id="KW-1185">Reference proteome</keyword>
<evidence type="ECO:0000313" key="2">
    <source>
        <dbReference type="EMBL" id="UOQ69902.1"/>
    </source>
</evidence>
<dbReference type="Gene3D" id="2.60.40.1120">
    <property type="entry name" value="Carboxypeptidase-like, regulatory domain"/>
    <property type="match status" value="1"/>
</dbReference>
<name>A0ABY4GGA7_9BACT</name>
<proteinExistence type="predicted"/>
<dbReference type="InterPro" id="IPR008969">
    <property type="entry name" value="CarboxyPept-like_regulatory"/>
</dbReference>
<dbReference type="RefSeq" id="WP_245127751.1">
    <property type="nucleotide sequence ID" value="NZ_CP095070.1"/>
</dbReference>